<dbReference type="InterPro" id="IPR005135">
    <property type="entry name" value="Endo/exonuclease/phosphatase"/>
</dbReference>
<dbReference type="GO" id="GO:0008270">
    <property type="term" value="F:zinc ion binding"/>
    <property type="evidence" value="ECO:0007669"/>
    <property type="project" value="InterPro"/>
</dbReference>
<dbReference type="InterPro" id="IPR001878">
    <property type="entry name" value="Znf_CCHC"/>
</dbReference>
<feature type="region of interest" description="Disordered" evidence="1">
    <location>
        <begin position="447"/>
        <end position="490"/>
    </location>
</feature>
<dbReference type="InterPro" id="IPR026960">
    <property type="entry name" value="RVT-Znf"/>
</dbReference>
<feature type="compositionally biased region" description="Low complexity" evidence="1">
    <location>
        <begin position="73"/>
        <end position="83"/>
    </location>
</feature>
<feature type="compositionally biased region" description="Basic and acidic residues" evidence="1">
    <location>
        <begin position="453"/>
        <end position="470"/>
    </location>
</feature>
<dbReference type="Pfam" id="PF00078">
    <property type="entry name" value="RVT_1"/>
    <property type="match status" value="1"/>
</dbReference>
<dbReference type="InterPro" id="IPR025558">
    <property type="entry name" value="DUF4283"/>
</dbReference>
<evidence type="ECO:0000259" key="2">
    <source>
        <dbReference type="PROSITE" id="PS50878"/>
    </source>
</evidence>
<dbReference type="GO" id="GO:0003676">
    <property type="term" value="F:nucleic acid binding"/>
    <property type="evidence" value="ECO:0007669"/>
    <property type="project" value="InterPro"/>
</dbReference>
<feature type="compositionally biased region" description="Polar residues" evidence="1">
    <location>
        <begin position="42"/>
        <end position="60"/>
    </location>
</feature>
<feature type="compositionally biased region" description="Low complexity" evidence="1">
    <location>
        <begin position="18"/>
        <end position="40"/>
    </location>
</feature>
<keyword evidence="3" id="KW-0808">Transferase</keyword>
<dbReference type="InterPro" id="IPR000477">
    <property type="entry name" value="RT_dom"/>
</dbReference>
<feature type="compositionally biased region" description="Basic residues" evidence="1">
    <location>
        <begin position="1"/>
        <end position="11"/>
    </location>
</feature>
<protein>
    <submittedName>
        <fullName evidence="3">Reverse transcriptase domain</fullName>
    </submittedName>
</protein>
<evidence type="ECO:0000313" key="3">
    <source>
        <dbReference type="EMBL" id="KAG7570763.1"/>
    </source>
</evidence>
<dbReference type="CDD" id="cd01650">
    <property type="entry name" value="RT_nLTR_like"/>
    <property type="match status" value="1"/>
</dbReference>
<keyword evidence="3" id="KW-0695">RNA-directed DNA polymerase</keyword>
<dbReference type="Pfam" id="PF14111">
    <property type="entry name" value="DUF4283"/>
    <property type="match status" value="1"/>
</dbReference>
<sequence length="1628" mass="183449">MGKTKKRKKGSPWKPSTPVSQAKSSPPSSSSRGILGSPMSPVSHSVSEMANSLSKSQANAQLTVSKTDLAIVSPVSSDQVSPPNLKSGDVEKSAGQEIASDPLIKGVELANPVSPPSDSGKLKQDPKDANPDTLKNASTTGEDSWVNLVKGTSKPLKKKGTSFTLPSGEVCVKIPNSVIEKNQKSWECFVLGQFYSDPPSQGTLHNIVNGIWSKHYRDVAVSKLDGNAFLFRIPNASTRNYVVNQRLWQIEGQTMFVAKWEPGIVPKKPELTSAPIWLELRNVPLQFFNEEGLEHVAGLVGEPKYLHPATINKSNLEVAKVFTIIDPRKPLPEAVNVQFESGEIVRILVSSPWMPPVCSHCKEVGHTLKRCPKAPVTCKACNSTSHVPETCPKMKFGESKRRQQKKSSSFGHANALKEAKMVYVKVVNQPATAAPLSKTVVQGESSGLSVHSKAADTHVGEAKDSEHTTEVESDSSDILSSDPEDNNSGEEAFEKFQVVLSKRQRKMVTCQVLLPDAQEWIIVSIIYASNEEGPRQGLWTEIVNLASSQILVGKGWIVLGDFNQTLHPSEHSMPPTLNVNRRTREFRDCLLTADLVDLTFRGNTYTWWNKSKSRPVAKKLDRVLVNSFWSVSHPNSYALFGDPDFSDHASCGVILDSSSQKEKRPFKFYNFLLQNQDFLPLVAEHWFSFNVTGSSMLRVSLKLKLLKNIIRSFSRDNYSDLEKRVSEAHDLLLHLQNRTLASPTTENAVEELEAERKWHILLKAEESFFRQRSSISWIKDGDSNSAYFHRMVALRKSQNHIHYLYDSNDQKLESMKEIRDHSVDYFSQLLWGDVAPSYLIQSDMELLLPYRTTSPQNDFMVKMFSKEEIKEAFFTLPRNKTSGPDGYSSEFFISCWNVIGAEVSDAVLEFFKYGKLLKQWNATTLVLIPKFPNASKMSDFRPIACLNTVYKVISKLLSSRLKWLLPHVISSSQSAFMPGRLLAENVLLATEIVQGYNRKNIEPRAMLKVDIKKAFDSINWSFILSALKALGLPEMFIGWISECITTPTFSVSLNGNSSGYFKSSKGLRQGDPQSPYLFVLAMEVFSRLLQSRFEHGYINYHPKTSELSLSHLMFADDVMIFFDGSEASLHGINEALDDFASWSGLHINKDKTHLFHAGLNPLHIVAIERHGFPIASLPIRYLGLPLMHRKLRISEYEPLLNKIAGRFRGWAVKTLSFAGRTQLIASVISGTVNFWMSTFILPKGCIKKIESLCSRFLWSGSIDGSKGAKVAWATVCLPKLEGGLGLRRFKDWNSTLCLRFIWLLFSDNVSLWSLWHKFHNIKNSSFWEISESPTDSWTWKAILRLRPVAENFLKATVGNGQDISFWFDSWTPLGPLIKCLGPDGPRQLRVPIKSKVKDACNDSGWSLPSPRSDAALDLHIYLTTVIAPTRSASSDEYDWVVDSTKCNGFSSSRTWNALRPRKEETDWSSLVWFKGAIPKHAFNMWVSHLNRLPTKQRLRSWGIIDSSSCNFCSTAVESRDHLLITCNFSSTIWLQILARLDPRQLFLSWTELLSWIRSSSQAAPSLLRKIVAQASIYHIWKQRNNVVHNQIFISTSALFKLIDRDIRNTINARRQRKRFRNLMQLWIS</sequence>
<accession>A0A8T2ABB3</accession>
<dbReference type="Pfam" id="PF03372">
    <property type="entry name" value="Exo_endo_phos"/>
    <property type="match status" value="1"/>
</dbReference>
<gene>
    <name evidence="3" type="ORF">ISN45_Aa04g033130</name>
</gene>
<comment type="caution">
    <text evidence="3">The sequence shown here is derived from an EMBL/GenBank/DDBJ whole genome shotgun (WGS) entry which is preliminary data.</text>
</comment>
<dbReference type="PROSITE" id="PS50878">
    <property type="entry name" value="RT_POL"/>
    <property type="match status" value="1"/>
</dbReference>
<dbReference type="Proteomes" id="UP000694240">
    <property type="component" value="Chromosome 9"/>
</dbReference>
<name>A0A8T2ABB3_9BRAS</name>
<feature type="domain" description="Reverse transcriptase" evidence="2">
    <location>
        <begin position="909"/>
        <end position="1186"/>
    </location>
</feature>
<dbReference type="GO" id="GO:0003964">
    <property type="term" value="F:RNA-directed DNA polymerase activity"/>
    <property type="evidence" value="ECO:0007669"/>
    <property type="project" value="UniProtKB-KW"/>
</dbReference>
<dbReference type="SMART" id="SM00343">
    <property type="entry name" value="ZnF_C2HC"/>
    <property type="match status" value="2"/>
</dbReference>
<organism evidence="3 4">
    <name type="scientific">Arabidopsis thaliana x Arabidopsis arenosa</name>
    <dbReference type="NCBI Taxonomy" id="1240361"/>
    <lineage>
        <taxon>Eukaryota</taxon>
        <taxon>Viridiplantae</taxon>
        <taxon>Streptophyta</taxon>
        <taxon>Embryophyta</taxon>
        <taxon>Tracheophyta</taxon>
        <taxon>Spermatophyta</taxon>
        <taxon>Magnoliopsida</taxon>
        <taxon>eudicotyledons</taxon>
        <taxon>Gunneridae</taxon>
        <taxon>Pentapetalae</taxon>
        <taxon>rosids</taxon>
        <taxon>malvids</taxon>
        <taxon>Brassicales</taxon>
        <taxon>Brassicaceae</taxon>
        <taxon>Camelineae</taxon>
        <taxon>Arabidopsis</taxon>
    </lineage>
</organism>
<evidence type="ECO:0000313" key="4">
    <source>
        <dbReference type="Proteomes" id="UP000694240"/>
    </source>
</evidence>
<feature type="region of interest" description="Disordered" evidence="1">
    <location>
        <begin position="73"/>
        <end position="141"/>
    </location>
</feature>
<feature type="region of interest" description="Disordered" evidence="1">
    <location>
        <begin position="1"/>
        <end position="60"/>
    </location>
</feature>
<dbReference type="EMBL" id="JAEFBK010000009">
    <property type="protein sequence ID" value="KAG7570763.1"/>
    <property type="molecule type" value="Genomic_DNA"/>
</dbReference>
<dbReference type="PANTHER" id="PTHR33116">
    <property type="entry name" value="REVERSE TRANSCRIPTASE ZINC-BINDING DOMAIN-CONTAINING PROTEIN-RELATED-RELATED"/>
    <property type="match status" value="1"/>
</dbReference>
<keyword evidence="4" id="KW-1185">Reference proteome</keyword>
<feature type="region of interest" description="Disordered" evidence="1">
    <location>
        <begin position="391"/>
        <end position="411"/>
    </location>
</feature>
<evidence type="ECO:0000256" key="1">
    <source>
        <dbReference type="SAM" id="MobiDB-lite"/>
    </source>
</evidence>
<keyword evidence="3" id="KW-0548">Nucleotidyltransferase</keyword>
<reference evidence="3 4" key="1">
    <citation type="submission" date="2020-12" db="EMBL/GenBank/DDBJ databases">
        <title>Concerted genomic and epigenomic changes stabilize Arabidopsis allopolyploids.</title>
        <authorList>
            <person name="Chen Z."/>
        </authorList>
    </citation>
    <scope>NUCLEOTIDE SEQUENCE [LARGE SCALE GENOMIC DNA]</scope>
    <source>
        <strain evidence="3">Allo738</strain>
        <tissue evidence="3">Leaf</tissue>
    </source>
</reference>
<dbReference type="Pfam" id="PF13966">
    <property type="entry name" value="zf-RVT"/>
    <property type="match status" value="1"/>
</dbReference>
<dbReference type="PANTHER" id="PTHR33116:SF80">
    <property type="entry name" value="REVERSE TRANSCRIPTASE ZINC-BINDING DOMAIN-CONTAINING PROTEIN"/>
    <property type="match status" value="1"/>
</dbReference>
<proteinExistence type="predicted"/>
<feature type="compositionally biased region" description="Basic and acidic residues" evidence="1">
    <location>
        <begin position="120"/>
        <end position="130"/>
    </location>
</feature>